<dbReference type="RefSeq" id="WP_173200901.1">
    <property type="nucleotide sequence ID" value="NZ_JABFCX010000003.1"/>
</dbReference>
<dbReference type="PANTHER" id="PTHR33202">
    <property type="entry name" value="ZINC UPTAKE REGULATION PROTEIN"/>
    <property type="match status" value="1"/>
</dbReference>
<evidence type="ECO:0000256" key="5">
    <source>
        <dbReference type="ARBA" id="ARBA00023125"/>
    </source>
</evidence>
<dbReference type="InterPro" id="IPR002481">
    <property type="entry name" value="FUR"/>
</dbReference>
<keyword evidence="3 7" id="KW-0862">Zinc</keyword>
<keyword evidence="7" id="KW-0479">Metal-binding</keyword>
<dbReference type="InterPro" id="IPR036388">
    <property type="entry name" value="WH-like_DNA-bd_sf"/>
</dbReference>
<keyword evidence="5" id="KW-0238">DNA-binding</keyword>
<dbReference type="PANTHER" id="PTHR33202:SF6">
    <property type="entry name" value="ZINC UPTAKE REGULATION PROTEIN"/>
    <property type="match status" value="1"/>
</dbReference>
<dbReference type="GO" id="GO:0008270">
    <property type="term" value="F:zinc ion binding"/>
    <property type="evidence" value="ECO:0007669"/>
    <property type="project" value="TreeGrafter"/>
</dbReference>
<dbReference type="GO" id="GO:0005829">
    <property type="term" value="C:cytosol"/>
    <property type="evidence" value="ECO:0007669"/>
    <property type="project" value="TreeGrafter"/>
</dbReference>
<dbReference type="AlphaFoldDB" id="A0A7Y3RPQ9"/>
<keyword evidence="6" id="KW-0804">Transcription</keyword>
<dbReference type="Pfam" id="PF01475">
    <property type="entry name" value="FUR"/>
    <property type="match status" value="1"/>
</dbReference>
<dbReference type="InterPro" id="IPR036390">
    <property type="entry name" value="WH_DNA-bd_sf"/>
</dbReference>
<sequence length="144" mass="16063">MANLATHHGFGGDGRRVRLTKNDRLVLTALEEAASPLKAYDLLERLKAQGIGAPMTVYRALDRLQKQGLVHKLDGLGAFMVCSHGKPHEVETFLICRKCDKVEEIEQAPEPLHQLAHDATDGYDFQADLIRVEIRGMCKDCNLQ</sequence>
<comment type="caution">
    <text evidence="8">The sequence shown here is derived from an EMBL/GenBank/DDBJ whole genome shotgun (WGS) entry which is preliminary data.</text>
</comment>
<reference evidence="8 9" key="1">
    <citation type="submission" date="2020-05" db="EMBL/GenBank/DDBJ databases">
        <title>Parvularcula mediterraneae sp. nov., isolated from polypropylene straw from shallow seawater of the seashore of Laganas in Zakynthos island, Greece.</title>
        <authorList>
            <person name="Szabo I."/>
            <person name="Al-Omari J."/>
            <person name="Rado J."/>
            <person name="Szerdahelyi G.S."/>
        </authorList>
    </citation>
    <scope>NUCLEOTIDE SEQUENCE [LARGE SCALE GENOMIC DNA]</scope>
    <source>
        <strain evidence="8 9">ZS-1/3</strain>
    </source>
</reference>
<comment type="similarity">
    <text evidence="1">Belongs to the Fur family.</text>
</comment>
<comment type="cofactor">
    <cofactor evidence="7">
        <name>Zn(2+)</name>
        <dbReference type="ChEBI" id="CHEBI:29105"/>
    </cofactor>
    <text evidence="7">Binds 1 zinc ion per subunit.</text>
</comment>
<evidence type="ECO:0000313" key="9">
    <source>
        <dbReference type="Proteomes" id="UP000536835"/>
    </source>
</evidence>
<dbReference type="GO" id="GO:1900376">
    <property type="term" value="P:regulation of secondary metabolite biosynthetic process"/>
    <property type="evidence" value="ECO:0007669"/>
    <property type="project" value="TreeGrafter"/>
</dbReference>
<evidence type="ECO:0000256" key="4">
    <source>
        <dbReference type="ARBA" id="ARBA00023015"/>
    </source>
</evidence>
<evidence type="ECO:0000256" key="2">
    <source>
        <dbReference type="ARBA" id="ARBA00022491"/>
    </source>
</evidence>
<dbReference type="GO" id="GO:0003700">
    <property type="term" value="F:DNA-binding transcription factor activity"/>
    <property type="evidence" value="ECO:0007669"/>
    <property type="project" value="InterPro"/>
</dbReference>
<feature type="binding site" evidence="7">
    <location>
        <position position="138"/>
    </location>
    <ligand>
        <name>Zn(2+)</name>
        <dbReference type="ChEBI" id="CHEBI:29105"/>
    </ligand>
</feature>
<dbReference type="GO" id="GO:0000976">
    <property type="term" value="F:transcription cis-regulatory region binding"/>
    <property type="evidence" value="ECO:0007669"/>
    <property type="project" value="TreeGrafter"/>
</dbReference>
<feature type="binding site" evidence="7">
    <location>
        <position position="141"/>
    </location>
    <ligand>
        <name>Zn(2+)</name>
        <dbReference type="ChEBI" id="CHEBI:29105"/>
    </ligand>
</feature>
<accession>A0A7Y3RPQ9</accession>
<dbReference type="Proteomes" id="UP000536835">
    <property type="component" value="Unassembled WGS sequence"/>
</dbReference>
<organism evidence="8 9">
    <name type="scientific">Parvularcula mediterranea</name>
    <dbReference type="NCBI Taxonomy" id="2732508"/>
    <lineage>
        <taxon>Bacteria</taxon>
        <taxon>Pseudomonadati</taxon>
        <taxon>Pseudomonadota</taxon>
        <taxon>Alphaproteobacteria</taxon>
        <taxon>Parvularculales</taxon>
        <taxon>Parvularculaceae</taxon>
        <taxon>Parvularcula</taxon>
    </lineage>
</organism>
<evidence type="ECO:0000256" key="7">
    <source>
        <dbReference type="PIRSR" id="PIRSR602481-1"/>
    </source>
</evidence>
<keyword evidence="2" id="KW-0678">Repressor</keyword>
<keyword evidence="4" id="KW-0805">Transcription regulation</keyword>
<dbReference type="Gene3D" id="1.10.10.10">
    <property type="entry name" value="Winged helix-like DNA-binding domain superfamily/Winged helix DNA-binding domain"/>
    <property type="match status" value="1"/>
</dbReference>
<name>A0A7Y3RPQ9_9PROT</name>
<dbReference type="InterPro" id="IPR043135">
    <property type="entry name" value="Fur_C"/>
</dbReference>
<feature type="binding site" evidence="7">
    <location>
        <position position="99"/>
    </location>
    <ligand>
        <name>Zn(2+)</name>
        <dbReference type="ChEBI" id="CHEBI:29105"/>
    </ligand>
</feature>
<evidence type="ECO:0000256" key="6">
    <source>
        <dbReference type="ARBA" id="ARBA00023163"/>
    </source>
</evidence>
<dbReference type="GO" id="GO:0045892">
    <property type="term" value="P:negative regulation of DNA-templated transcription"/>
    <property type="evidence" value="ECO:0007669"/>
    <property type="project" value="TreeGrafter"/>
</dbReference>
<dbReference type="EMBL" id="JABFCX010000003">
    <property type="protein sequence ID" value="NNU17456.1"/>
    <property type="molecule type" value="Genomic_DNA"/>
</dbReference>
<proteinExistence type="inferred from homology"/>
<evidence type="ECO:0000256" key="1">
    <source>
        <dbReference type="ARBA" id="ARBA00007957"/>
    </source>
</evidence>
<evidence type="ECO:0000313" key="8">
    <source>
        <dbReference type="EMBL" id="NNU17456.1"/>
    </source>
</evidence>
<gene>
    <name evidence="8" type="ORF">HK107_14075</name>
</gene>
<dbReference type="SUPFAM" id="SSF46785">
    <property type="entry name" value="Winged helix' DNA-binding domain"/>
    <property type="match status" value="1"/>
</dbReference>
<evidence type="ECO:0000256" key="3">
    <source>
        <dbReference type="ARBA" id="ARBA00022833"/>
    </source>
</evidence>
<feature type="binding site" evidence="7">
    <location>
        <position position="96"/>
    </location>
    <ligand>
        <name>Zn(2+)</name>
        <dbReference type="ChEBI" id="CHEBI:29105"/>
    </ligand>
</feature>
<protein>
    <submittedName>
        <fullName evidence="8">Transcriptional repressor</fullName>
    </submittedName>
</protein>
<dbReference type="Gene3D" id="3.30.1490.190">
    <property type="match status" value="1"/>
</dbReference>
<keyword evidence="9" id="KW-1185">Reference proteome</keyword>